<sequence length="342" mass="38429">MTELFPELRYEDWRPTRDTVHRFWQIVGKIRLAASPRRNHWWNVPLHLSGRGLTTRPMSVDGARSFCIDLDLLDHRLDLTTSDGGRWSFGLADRSVAAFHADLTAGLVALDLPVVVADPRPFDLPDRDRPFAADTEHASYDRDAVTRYWRILGQVNLLLEEFAGRYSGKTSPVHHFWHTFDIALTRFSDRSVPHDEGTDPVTREAYSREVVSFGFWFGDPTTPEPAFYSYTAPEPAGLAESPLHPGQARWQEQNGSHLAVLTYEAARATADPRATVLGFYESAYRAGASRAGWSVESLTCHAGVTDPVLAASRARVDHERIARAEHDLAVASDWVVPRGDRR</sequence>
<protein>
    <submittedName>
        <fullName evidence="1">DUF5996 family protein</fullName>
    </submittedName>
</protein>
<gene>
    <name evidence="1" type="ORF">WCD74_07995</name>
</gene>
<dbReference type="Pfam" id="PF19459">
    <property type="entry name" value="DUF5996"/>
    <property type="match status" value="1"/>
</dbReference>
<proteinExistence type="predicted"/>
<keyword evidence="2" id="KW-1185">Reference proteome</keyword>
<dbReference type="EMBL" id="JBBEGN010000003">
    <property type="protein sequence ID" value="MEJ2867700.1"/>
    <property type="molecule type" value="Genomic_DNA"/>
</dbReference>
<dbReference type="RefSeq" id="WP_337694311.1">
    <property type="nucleotide sequence ID" value="NZ_JBBEGN010000003.1"/>
</dbReference>
<accession>A0ABU8MK43</accession>
<dbReference type="InterPro" id="IPR046038">
    <property type="entry name" value="DUF5996"/>
</dbReference>
<comment type="caution">
    <text evidence="1">The sequence shown here is derived from an EMBL/GenBank/DDBJ whole genome shotgun (WGS) entry which is preliminary data.</text>
</comment>
<organism evidence="1 2">
    <name type="scientific">Actinomycetospora aurantiaca</name>
    <dbReference type="NCBI Taxonomy" id="3129233"/>
    <lineage>
        <taxon>Bacteria</taxon>
        <taxon>Bacillati</taxon>
        <taxon>Actinomycetota</taxon>
        <taxon>Actinomycetes</taxon>
        <taxon>Pseudonocardiales</taxon>
        <taxon>Pseudonocardiaceae</taxon>
        <taxon>Actinomycetospora</taxon>
    </lineage>
</organism>
<reference evidence="1 2" key="1">
    <citation type="submission" date="2024-03" db="EMBL/GenBank/DDBJ databases">
        <title>Actinomycetospora sp. OC33-EN08, a novel actinomycete isolated from wild orchid (Aerides multiflora).</title>
        <authorList>
            <person name="Suriyachadkun C."/>
        </authorList>
    </citation>
    <scope>NUCLEOTIDE SEQUENCE [LARGE SCALE GENOMIC DNA]</scope>
    <source>
        <strain evidence="1 2">OC33-EN08</strain>
    </source>
</reference>
<evidence type="ECO:0000313" key="2">
    <source>
        <dbReference type="Proteomes" id="UP001385809"/>
    </source>
</evidence>
<evidence type="ECO:0000313" key="1">
    <source>
        <dbReference type="EMBL" id="MEJ2867700.1"/>
    </source>
</evidence>
<dbReference type="Proteomes" id="UP001385809">
    <property type="component" value="Unassembled WGS sequence"/>
</dbReference>
<name>A0ABU8MK43_9PSEU</name>